<dbReference type="InterPro" id="IPR001647">
    <property type="entry name" value="HTH_TetR"/>
</dbReference>
<evidence type="ECO:0000256" key="5">
    <source>
        <dbReference type="SAM" id="MobiDB-lite"/>
    </source>
</evidence>
<accession>A0ABM7IE97</accession>
<dbReference type="SUPFAM" id="SSF46689">
    <property type="entry name" value="Homeodomain-like"/>
    <property type="match status" value="1"/>
</dbReference>
<dbReference type="EMBL" id="AP022577">
    <property type="protein sequence ID" value="BBX85003.1"/>
    <property type="molecule type" value="Genomic_DNA"/>
</dbReference>
<evidence type="ECO:0000256" key="3">
    <source>
        <dbReference type="ARBA" id="ARBA00023163"/>
    </source>
</evidence>
<dbReference type="PANTHER" id="PTHR30055:SF234">
    <property type="entry name" value="HTH-TYPE TRANSCRIPTIONAL REGULATOR BETI"/>
    <property type="match status" value="1"/>
</dbReference>
<proteinExistence type="predicted"/>
<evidence type="ECO:0000259" key="6">
    <source>
        <dbReference type="PROSITE" id="PS50977"/>
    </source>
</evidence>
<reference evidence="7 8" key="1">
    <citation type="journal article" date="2019" name="Emerg. Microbes Infect.">
        <title>Comprehensive subspecies identification of 175 nontuberculous mycobacteria species based on 7547 genomic profiles.</title>
        <authorList>
            <person name="Matsumoto Y."/>
            <person name="Kinjo T."/>
            <person name="Motooka D."/>
            <person name="Nabeya D."/>
            <person name="Jung N."/>
            <person name="Uechi K."/>
            <person name="Horii T."/>
            <person name="Iida T."/>
            <person name="Fujita J."/>
            <person name="Nakamura S."/>
        </authorList>
    </citation>
    <scope>NUCLEOTIDE SEQUENCE [LARGE SCALE GENOMIC DNA]</scope>
    <source>
        <strain evidence="7 8">JCM 15296</strain>
    </source>
</reference>
<dbReference type="InterPro" id="IPR009057">
    <property type="entry name" value="Homeodomain-like_sf"/>
</dbReference>
<dbReference type="InterPro" id="IPR050109">
    <property type="entry name" value="HTH-type_TetR-like_transc_reg"/>
</dbReference>
<dbReference type="PROSITE" id="PS50977">
    <property type="entry name" value="HTH_TETR_2"/>
    <property type="match status" value="1"/>
</dbReference>
<feature type="DNA-binding region" description="H-T-H motif" evidence="4">
    <location>
        <begin position="54"/>
        <end position="73"/>
    </location>
</feature>
<keyword evidence="3" id="KW-0804">Transcription</keyword>
<feature type="domain" description="HTH tetR-type" evidence="6">
    <location>
        <begin position="31"/>
        <end position="91"/>
    </location>
</feature>
<organism evidence="7 8">
    <name type="scientific">Mycolicibacterium aubagnense</name>
    <dbReference type="NCBI Taxonomy" id="319707"/>
    <lineage>
        <taxon>Bacteria</taxon>
        <taxon>Bacillati</taxon>
        <taxon>Actinomycetota</taxon>
        <taxon>Actinomycetes</taxon>
        <taxon>Mycobacteriales</taxon>
        <taxon>Mycobacteriaceae</taxon>
        <taxon>Mycolicibacterium</taxon>
    </lineage>
</organism>
<keyword evidence="2 4" id="KW-0238">DNA-binding</keyword>
<name>A0ABM7IE97_9MYCO</name>
<evidence type="ECO:0000256" key="4">
    <source>
        <dbReference type="PROSITE-ProRule" id="PRU00335"/>
    </source>
</evidence>
<dbReference type="Pfam" id="PF00440">
    <property type="entry name" value="TetR_N"/>
    <property type="match status" value="1"/>
</dbReference>
<evidence type="ECO:0000313" key="8">
    <source>
        <dbReference type="Proteomes" id="UP000465609"/>
    </source>
</evidence>
<feature type="region of interest" description="Disordered" evidence="5">
    <location>
        <begin position="1"/>
        <end position="28"/>
    </location>
</feature>
<keyword evidence="8" id="KW-1185">Reference proteome</keyword>
<evidence type="ECO:0000256" key="1">
    <source>
        <dbReference type="ARBA" id="ARBA00023015"/>
    </source>
</evidence>
<protein>
    <submittedName>
        <fullName evidence="7">Transcriptional regulator, TetR family protein</fullName>
    </submittedName>
</protein>
<dbReference type="Proteomes" id="UP000465609">
    <property type="component" value="Chromosome"/>
</dbReference>
<gene>
    <name evidence="7" type="ORF">MAUB_28760</name>
</gene>
<sequence length="225" mass="24372">MRQMADDRSGTGSGAAPQRRYSGRSAEERRADRRRLLLDAAESLWREGGLSALSVRAVAARAKLTDRYFYEQFAGLSALIGAVIDDVLEGPFAAMLASGSAPESATVQTRLTLGLAAFIEHAENDPLAVRIFLTDARHIESVAEHIRVAQHRVAAAVLALLQPNKDADQESFDAALFCVGGVAILLNERLLDPAKTVTAEDFAEQAVRWCARIFSVVEDPGVPER</sequence>
<evidence type="ECO:0000313" key="7">
    <source>
        <dbReference type="EMBL" id="BBX85003.1"/>
    </source>
</evidence>
<evidence type="ECO:0000256" key="2">
    <source>
        <dbReference type="ARBA" id="ARBA00023125"/>
    </source>
</evidence>
<keyword evidence="1" id="KW-0805">Transcription regulation</keyword>
<dbReference type="Gene3D" id="1.10.357.10">
    <property type="entry name" value="Tetracycline Repressor, domain 2"/>
    <property type="match status" value="1"/>
</dbReference>
<dbReference type="PANTHER" id="PTHR30055">
    <property type="entry name" value="HTH-TYPE TRANSCRIPTIONAL REGULATOR RUTR"/>
    <property type="match status" value="1"/>
</dbReference>